<accession>A0A1V8NVU3</accession>
<sequence length="101" mass="11684">MKAQEIKDMLRTSGQQVNEFAKENGCLPSPIIKLRRTPAQQVQRDEFLKAATLARNWINHIIRFAEKDNWSEVEFYLGTGVYDYEKMKGLLPTDRAEPQGN</sequence>
<evidence type="ECO:0000313" key="2">
    <source>
        <dbReference type="Proteomes" id="UP000192573"/>
    </source>
</evidence>
<evidence type="ECO:0000313" key="1">
    <source>
        <dbReference type="EMBL" id="OQM40548.1"/>
    </source>
</evidence>
<comment type="caution">
    <text evidence="1">The sequence shown here is derived from an EMBL/GenBank/DDBJ whole genome shotgun (WGS) entry which is preliminary data.</text>
</comment>
<dbReference type="Proteomes" id="UP000192573">
    <property type="component" value="Unassembled WGS sequence"/>
</dbReference>
<proteinExistence type="predicted"/>
<reference evidence="1 2" key="1">
    <citation type="submission" date="2017-03" db="EMBL/GenBank/DDBJ databases">
        <authorList>
            <person name="Afonso C.L."/>
            <person name="Miller P.J."/>
            <person name="Scott M.A."/>
            <person name="Spackman E."/>
            <person name="Goraichik I."/>
            <person name="Dimitrov K.M."/>
            <person name="Suarez D.L."/>
            <person name="Swayne D.E."/>
        </authorList>
    </citation>
    <scope>NUCLEOTIDE SEQUENCE [LARGE SCALE GENOMIC DNA]</scope>
    <source>
        <strain evidence="1 2">ATCC 51113</strain>
    </source>
</reference>
<dbReference type="RefSeq" id="WP_080859711.1">
    <property type="nucleotide sequence ID" value="NZ_CP077405.1"/>
</dbReference>
<name>A0A1V8NVU3_CITBR</name>
<protein>
    <submittedName>
        <fullName evidence="1">Uncharacterized protein</fullName>
    </submittedName>
</protein>
<gene>
    <name evidence="1" type="ORF">BZK42_18480</name>
</gene>
<dbReference type="EMBL" id="NAEW01000009">
    <property type="protein sequence ID" value="OQM40548.1"/>
    <property type="molecule type" value="Genomic_DNA"/>
</dbReference>
<organism evidence="1 2">
    <name type="scientific">Citrobacter braakii</name>
    <dbReference type="NCBI Taxonomy" id="57706"/>
    <lineage>
        <taxon>Bacteria</taxon>
        <taxon>Pseudomonadati</taxon>
        <taxon>Pseudomonadota</taxon>
        <taxon>Gammaproteobacteria</taxon>
        <taxon>Enterobacterales</taxon>
        <taxon>Enterobacteriaceae</taxon>
        <taxon>Citrobacter</taxon>
        <taxon>Citrobacter freundii complex</taxon>
    </lineage>
</organism>
<dbReference type="AlphaFoldDB" id="A0A1V8NVU3"/>